<dbReference type="InterPro" id="IPR052273">
    <property type="entry name" value="PPIase_FKBP"/>
</dbReference>
<reference evidence="15 16" key="1">
    <citation type="submission" date="2019-01" db="EMBL/GenBank/DDBJ databases">
        <title>A draft genome assembly of the solar-powered sea slug Elysia chlorotica.</title>
        <authorList>
            <person name="Cai H."/>
            <person name="Li Q."/>
            <person name="Fang X."/>
            <person name="Li J."/>
            <person name="Curtis N.E."/>
            <person name="Altenburger A."/>
            <person name="Shibata T."/>
            <person name="Feng M."/>
            <person name="Maeda T."/>
            <person name="Schwartz J.A."/>
            <person name="Shigenobu S."/>
            <person name="Lundholm N."/>
            <person name="Nishiyama T."/>
            <person name="Yang H."/>
            <person name="Hasebe M."/>
            <person name="Li S."/>
            <person name="Pierce S.K."/>
            <person name="Wang J."/>
        </authorList>
    </citation>
    <scope>NUCLEOTIDE SEQUENCE [LARGE SCALE GENOMIC DNA]</scope>
    <source>
        <strain evidence="15">EC2010</strain>
        <tissue evidence="15">Whole organism of an adult</tissue>
    </source>
</reference>
<keyword evidence="8" id="KW-0325">Glycoprotein</keyword>
<dbReference type="PANTHER" id="PTHR46222:SF3">
    <property type="entry name" value="PEPTIDYLPROLYL ISOMERASE"/>
    <property type="match status" value="1"/>
</dbReference>
<dbReference type="Proteomes" id="UP000271974">
    <property type="component" value="Unassembled WGS sequence"/>
</dbReference>
<dbReference type="PROSITE" id="PS50059">
    <property type="entry name" value="FKBP_PPIASE"/>
    <property type="match status" value="1"/>
</dbReference>
<evidence type="ECO:0000256" key="8">
    <source>
        <dbReference type="ARBA" id="ARBA00023180"/>
    </source>
</evidence>
<dbReference type="Gene3D" id="3.10.50.40">
    <property type="match status" value="1"/>
</dbReference>
<evidence type="ECO:0000256" key="5">
    <source>
        <dbReference type="ARBA" id="ARBA00022824"/>
    </source>
</evidence>
<evidence type="ECO:0000256" key="6">
    <source>
        <dbReference type="ARBA" id="ARBA00022837"/>
    </source>
</evidence>
<keyword evidence="6" id="KW-0106">Calcium</keyword>
<dbReference type="Gene3D" id="1.10.238.10">
    <property type="entry name" value="EF-hand"/>
    <property type="match status" value="1"/>
</dbReference>
<comment type="catalytic activity">
    <reaction evidence="1 10">
        <text>[protein]-peptidylproline (omega=180) = [protein]-peptidylproline (omega=0)</text>
        <dbReference type="Rhea" id="RHEA:16237"/>
        <dbReference type="Rhea" id="RHEA-COMP:10747"/>
        <dbReference type="Rhea" id="RHEA-COMP:10748"/>
        <dbReference type="ChEBI" id="CHEBI:83833"/>
        <dbReference type="ChEBI" id="CHEBI:83834"/>
        <dbReference type="EC" id="5.2.1.8"/>
    </reaction>
</comment>
<evidence type="ECO:0000256" key="2">
    <source>
        <dbReference type="ARBA" id="ARBA00013194"/>
    </source>
</evidence>
<protein>
    <recommendedName>
        <fullName evidence="2 10">peptidylprolyl isomerase</fullName>
        <ecNumber evidence="2 10">5.2.1.8</ecNumber>
    </recommendedName>
</protein>
<keyword evidence="5" id="KW-0256">Endoplasmic reticulum</keyword>
<dbReference type="SUPFAM" id="SSF54534">
    <property type="entry name" value="FKBP-like"/>
    <property type="match status" value="1"/>
</dbReference>
<dbReference type="EMBL" id="RQTK01001320">
    <property type="protein sequence ID" value="RUS70856.1"/>
    <property type="molecule type" value="Genomic_DNA"/>
</dbReference>
<dbReference type="Pfam" id="PF00254">
    <property type="entry name" value="FKBP_C"/>
    <property type="match status" value="1"/>
</dbReference>
<dbReference type="InterPro" id="IPR011992">
    <property type="entry name" value="EF-hand-dom_pair"/>
</dbReference>
<dbReference type="AlphaFoldDB" id="A0A3S1BN15"/>
<dbReference type="InterPro" id="IPR002048">
    <property type="entry name" value="EF_hand_dom"/>
</dbReference>
<dbReference type="GO" id="GO:0005509">
    <property type="term" value="F:calcium ion binding"/>
    <property type="evidence" value="ECO:0007669"/>
    <property type="project" value="InterPro"/>
</dbReference>
<organism evidence="15 16">
    <name type="scientific">Elysia chlorotica</name>
    <name type="common">Eastern emerald elysia</name>
    <name type="synonym">Sea slug</name>
    <dbReference type="NCBI Taxonomy" id="188477"/>
    <lineage>
        <taxon>Eukaryota</taxon>
        <taxon>Metazoa</taxon>
        <taxon>Spiralia</taxon>
        <taxon>Lophotrochozoa</taxon>
        <taxon>Mollusca</taxon>
        <taxon>Gastropoda</taxon>
        <taxon>Heterobranchia</taxon>
        <taxon>Euthyneura</taxon>
        <taxon>Panpulmonata</taxon>
        <taxon>Sacoglossa</taxon>
        <taxon>Placobranchoidea</taxon>
        <taxon>Plakobranchidae</taxon>
        <taxon>Elysia</taxon>
    </lineage>
</organism>
<dbReference type="InterPro" id="IPR001179">
    <property type="entry name" value="PPIase_FKBP_dom"/>
</dbReference>
<sequence>MALHLHSIAALLVLALVALSHGDDQEGAEEAISIEILSPPPENCERKSKRNDMLSMHYVGTLTESGRKFDSSLDRGDPFEFQLGAGQVIKGWEEGLTDMCVGEKRKLIIPASKGYGSNGAGESIPPNAGLTFEVELIDIKDGQAPPNVFKEIDSNEDKFLSQEEVSNYLKKQAEKADDSGEMMEQHNEIITQIFEHEDQDKDGLISHDEFSGPKHDEL</sequence>
<dbReference type="Pfam" id="PF13499">
    <property type="entry name" value="EF-hand_7"/>
    <property type="match status" value="1"/>
</dbReference>
<evidence type="ECO:0000259" key="14">
    <source>
        <dbReference type="PROSITE" id="PS50222"/>
    </source>
</evidence>
<dbReference type="FunFam" id="3.10.50.40:FF:000006">
    <property type="entry name" value="Peptidyl-prolyl cis-trans isomerase"/>
    <property type="match status" value="1"/>
</dbReference>
<evidence type="ECO:0000256" key="3">
    <source>
        <dbReference type="ARBA" id="ARBA00022729"/>
    </source>
</evidence>
<feature type="domain" description="EF-hand" evidence="14">
    <location>
        <begin position="185"/>
        <end position="218"/>
    </location>
</feature>
<dbReference type="GO" id="GO:0003755">
    <property type="term" value="F:peptidyl-prolyl cis-trans isomerase activity"/>
    <property type="evidence" value="ECO:0007669"/>
    <property type="project" value="UniProtKB-KW"/>
</dbReference>
<evidence type="ECO:0000313" key="15">
    <source>
        <dbReference type="EMBL" id="RUS70856.1"/>
    </source>
</evidence>
<feature type="chain" id="PRO_5018657322" description="peptidylprolyl isomerase" evidence="12">
    <location>
        <begin position="23"/>
        <end position="218"/>
    </location>
</feature>
<feature type="region of interest" description="Disordered" evidence="11">
    <location>
        <begin position="195"/>
        <end position="218"/>
    </location>
</feature>
<evidence type="ECO:0000313" key="16">
    <source>
        <dbReference type="Proteomes" id="UP000271974"/>
    </source>
</evidence>
<dbReference type="InterPro" id="IPR018247">
    <property type="entry name" value="EF_Hand_1_Ca_BS"/>
</dbReference>
<keyword evidence="16" id="KW-1185">Reference proteome</keyword>
<dbReference type="PANTHER" id="PTHR46222">
    <property type="entry name" value="PEPTIDYL-PROLYL CIS-TRANS ISOMERASE FKBP7/14"/>
    <property type="match status" value="1"/>
</dbReference>
<dbReference type="SUPFAM" id="SSF47473">
    <property type="entry name" value="EF-hand"/>
    <property type="match status" value="1"/>
</dbReference>
<accession>A0A3S1BN15</accession>
<dbReference type="STRING" id="188477.A0A3S1BN15"/>
<dbReference type="InterPro" id="IPR046357">
    <property type="entry name" value="PPIase_dom_sf"/>
</dbReference>
<feature type="domain" description="PPIase FKBP-type" evidence="13">
    <location>
        <begin position="51"/>
        <end position="140"/>
    </location>
</feature>
<evidence type="ECO:0000256" key="10">
    <source>
        <dbReference type="PROSITE-ProRule" id="PRU00277"/>
    </source>
</evidence>
<evidence type="ECO:0000256" key="7">
    <source>
        <dbReference type="ARBA" id="ARBA00023110"/>
    </source>
</evidence>
<evidence type="ECO:0000256" key="4">
    <source>
        <dbReference type="ARBA" id="ARBA00022737"/>
    </source>
</evidence>
<evidence type="ECO:0000256" key="1">
    <source>
        <dbReference type="ARBA" id="ARBA00000971"/>
    </source>
</evidence>
<keyword evidence="3 12" id="KW-0732">Signal</keyword>
<feature type="signal peptide" evidence="12">
    <location>
        <begin position="1"/>
        <end position="22"/>
    </location>
</feature>
<dbReference type="GO" id="GO:0005783">
    <property type="term" value="C:endoplasmic reticulum"/>
    <property type="evidence" value="ECO:0007669"/>
    <property type="project" value="UniProtKB-ARBA"/>
</dbReference>
<keyword evidence="9 10" id="KW-0413">Isomerase</keyword>
<dbReference type="PROSITE" id="PS50222">
    <property type="entry name" value="EF_HAND_2"/>
    <property type="match status" value="2"/>
</dbReference>
<name>A0A3S1BN15_ELYCH</name>
<dbReference type="OrthoDB" id="1902587at2759"/>
<proteinExistence type="predicted"/>
<keyword evidence="7 10" id="KW-0697">Rotamase</keyword>
<feature type="domain" description="EF-hand" evidence="14">
    <location>
        <begin position="147"/>
        <end position="175"/>
    </location>
</feature>
<dbReference type="PROSITE" id="PS00018">
    <property type="entry name" value="EF_HAND_1"/>
    <property type="match status" value="2"/>
</dbReference>
<evidence type="ECO:0000256" key="12">
    <source>
        <dbReference type="SAM" id="SignalP"/>
    </source>
</evidence>
<keyword evidence="4" id="KW-0677">Repeat</keyword>
<evidence type="ECO:0000259" key="13">
    <source>
        <dbReference type="PROSITE" id="PS50059"/>
    </source>
</evidence>
<dbReference type="EC" id="5.2.1.8" evidence="2 10"/>
<gene>
    <name evidence="15" type="ORF">EGW08_021384</name>
</gene>
<evidence type="ECO:0000256" key="9">
    <source>
        <dbReference type="ARBA" id="ARBA00023235"/>
    </source>
</evidence>
<comment type="caution">
    <text evidence="15">The sequence shown here is derived from an EMBL/GenBank/DDBJ whole genome shotgun (WGS) entry which is preliminary data.</text>
</comment>
<evidence type="ECO:0000256" key="11">
    <source>
        <dbReference type="SAM" id="MobiDB-lite"/>
    </source>
</evidence>